<keyword evidence="4" id="KW-1185">Reference proteome</keyword>
<accession>A0A4Y8S2A6</accession>
<evidence type="ECO:0000313" key="4">
    <source>
        <dbReference type="Proteomes" id="UP000297540"/>
    </source>
</evidence>
<protein>
    <submittedName>
        <fullName evidence="3">VCBS repeat-containing protein</fullName>
    </submittedName>
</protein>
<keyword evidence="2" id="KW-0472">Membrane</keyword>
<dbReference type="PANTHER" id="PTHR44103">
    <property type="entry name" value="PROPROTEIN CONVERTASE P"/>
    <property type="match status" value="1"/>
</dbReference>
<evidence type="ECO:0000313" key="3">
    <source>
        <dbReference type="EMBL" id="TFF32162.1"/>
    </source>
</evidence>
<keyword evidence="2" id="KW-1133">Transmembrane helix</keyword>
<reference evidence="3 4" key="1">
    <citation type="journal article" date="2017" name="Int. J. Syst. Evol. Microbiol.">
        <title>Mucilaginibacterpsychrotolerans sp. nov., isolated from peatlands.</title>
        <authorList>
            <person name="Deng Y."/>
            <person name="Shen L."/>
            <person name="Xu B."/>
            <person name="Liu Y."/>
            <person name="Gu Z."/>
            <person name="Liu H."/>
            <person name="Zhou Y."/>
        </authorList>
    </citation>
    <scope>NUCLEOTIDE SEQUENCE [LARGE SCALE GENOMIC DNA]</scope>
    <source>
        <strain evidence="3 4">NH7-4</strain>
    </source>
</reference>
<dbReference type="RefSeq" id="WP_133236801.1">
    <property type="nucleotide sequence ID" value="NZ_SOZE01000053.1"/>
</dbReference>
<dbReference type="EMBL" id="SOZE01000053">
    <property type="protein sequence ID" value="TFF32162.1"/>
    <property type="molecule type" value="Genomic_DNA"/>
</dbReference>
<dbReference type="PROSITE" id="PS51257">
    <property type="entry name" value="PROKAR_LIPOPROTEIN"/>
    <property type="match status" value="1"/>
</dbReference>
<dbReference type="InterPro" id="IPR013517">
    <property type="entry name" value="FG-GAP"/>
</dbReference>
<dbReference type="Gene3D" id="2.130.10.130">
    <property type="entry name" value="Integrin alpha, N-terminal"/>
    <property type="match status" value="2"/>
</dbReference>
<proteinExistence type="predicted"/>
<keyword evidence="1" id="KW-0732">Signal</keyword>
<dbReference type="Proteomes" id="UP000297540">
    <property type="component" value="Unassembled WGS sequence"/>
</dbReference>
<organism evidence="3 4">
    <name type="scientific">Mucilaginibacter psychrotolerans</name>
    <dbReference type="NCBI Taxonomy" id="1524096"/>
    <lineage>
        <taxon>Bacteria</taxon>
        <taxon>Pseudomonadati</taxon>
        <taxon>Bacteroidota</taxon>
        <taxon>Sphingobacteriia</taxon>
        <taxon>Sphingobacteriales</taxon>
        <taxon>Sphingobacteriaceae</taxon>
        <taxon>Mucilaginibacter</taxon>
    </lineage>
</organism>
<comment type="caution">
    <text evidence="3">The sequence shown here is derived from an EMBL/GenBank/DDBJ whole genome shotgun (WGS) entry which is preliminary data.</text>
</comment>
<dbReference type="SUPFAM" id="SSF69318">
    <property type="entry name" value="Integrin alpha N-terminal domain"/>
    <property type="match status" value="1"/>
</dbReference>
<dbReference type="OrthoDB" id="974255at2"/>
<gene>
    <name evidence="3" type="ORF">E2R66_27100</name>
</gene>
<evidence type="ECO:0000256" key="2">
    <source>
        <dbReference type="SAM" id="Phobius"/>
    </source>
</evidence>
<evidence type="ECO:0000256" key="1">
    <source>
        <dbReference type="ARBA" id="ARBA00022729"/>
    </source>
</evidence>
<sequence length="516" mass="57315">MLKKNRVSANKLAFFIAAVTTAAIIFFYGCTNTPHVNTPAENIADGKVLSLQYCKSCHQYPDPSLLDKATWENGIMPQMALRLGIQQEMGQYYVDSHSAMSLTDWQKLRDFYKRAAPQKLTLPKPDTTTDWSIFGLKLPAKVNRKGSPAMTSMIAFNANEGKLYTGDAGNNLFSWDAGLKATLVKKLPSPISSANFFKQPDGSNTGVFTCIGVLPPNDYLKGRLQQLTLGKPKTDTMVLADSLPRPVFTATGDFNKDGRRDYTVCGYGNTTGGLYLVEQQADGNFKKKIMRAVPGAIQAEVGDFNNDGWPDVMCLFAQGDEGVWLFTNDKKGGFTQRNLLHFPPVYGSNSFQLADINGDGKEDIIYTCGDNNDYSSILKPYHGVYVFTNQGNFTFKQTYFYHINGASKVMSADFDGDGDLDMAVIAFFADFKNYPAEGFTYLEQTSPGKFKPHRVPVSKYGRWIAMEVADLDGDGDKDIVLGNFSIYGDKLINQKDFKPNWDMYNPIIVLENKGKK</sequence>
<name>A0A4Y8S2A6_9SPHI</name>
<dbReference type="InterPro" id="IPR028994">
    <property type="entry name" value="Integrin_alpha_N"/>
</dbReference>
<dbReference type="AlphaFoldDB" id="A0A4Y8S2A6"/>
<feature type="transmembrane region" description="Helical" evidence="2">
    <location>
        <begin position="12"/>
        <end position="29"/>
    </location>
</feature>
<dbReference type="Pfam" id="PF13517">
    <property type="entry name" value="FG-GAP_3"/>
    <property type="match status" value="2"/>
</dbReference>
<dbReference type="PANTHER" id="PTHR44103:SF1">
    <property type="entry name" value="PROPROTEIN CONVERTASE P"/>
    <property type="match status" value="1"/>
</dbReference>
<keyword evidence="2" id="KW-0812">Transmembrane</keyword>